<name>A0AA50H4K3_9HYPH</name>
<keyword evidence="7" id="KW-1185">Reference proteome</keyword>
<dbReference type="GO" id="GO:0005886">
    <property type="term" value="C:plasma membrane"/>
    <property type="evidence" value="ECO:0007669"/>
    <property type="project" value="UniProtKB-SubCell"/>
</dbReference>
<dbReference type="GO" id="GO:0016757">
    <property type="term" value="F:glycosyltransferase activity"/>
    <property type="evidence" value="ECO:0007669"/>
    <property type="project" value="UniProtKB-KW"/>
</dbReference>
<sequence>MLTIIIECRDNEAELAQTLSALVPGAVEGVVREVVVLDHGSRDGSARVADAAGCRFLTSWDMKDVVRAARGDWLLLLEPGARPMTGWVDAIVDHVSVSAGPARFTGSRNHRRPFLKRFGRRVSPLEQGYLVSKRQAAAAVRTGMSLSDIAKGTKTFSLVAEIVPAWAIRAMRAQLVAG</sequence>
<comment type="subcellular location">
    <subcellularLocation>
        <location evidence="1">Cell membrane</location>
    </subcellularLocation>
</comment>
<gene>
    <name evidence="6" type="ORF">Q9313_11255</name>
</gene>
<evidence type="ECO:0000256" key="5">
    <source>
        <dbReference type="ARBA" id="ARBA00023136"/>
    </source>
</evidence>
<keyword evidence="4 6" id="KW-0808">Transferase</keyword>
<keyword evidence="3" id="KW-0328">Glycosyltransferase</keyword>
<evidence type="ECO:0000313" key="6">
    <source>
        <dbReference type="EMBL" id="WLR96303.1"/>
    </source>
</evidence>
<keyword evidence="2" id="KW-1003">Cell membrane</keyword>
<evidence type="ECO:0000256" key="1">
    <source>
        <dbReference type="ARBA" id="ARBA00004236"/>
    </source>
</evidence>
<dbReference type="AlphaFoldDB" id="A0AA50H4K3"/>
<organism evidence="6 7">
    <name type="scientific">Shinella sumterensis</name>
    <dbReference type="NCBI Taxonomy" id="1967501"/>
    <lineage>
        <taxon>Bacteria</taxon>
        <taxon>Pseudomonadati</taxon>
        <taxon>Pseudomonadota</taxon>
        <taxon>Alphaproteobacteria</taxon>
        <taxon>Hyphomicrobiales</taxon>
        <taxon>Rhizobiaceae</taxon>
        <taxon>Shinella</taxon>
    </lineage>
</organism>
<evidence type="ECO:0000256" key="3">
    <source>
        <dbReference type="ARBA" id="ARBA00022676"/>
    </source>
</evidence>
<proteinExistence type="predicted"/>
<accession>A0AA50H4K3</accession>
<keyword evidence="5" id="KW-0472">Membrane</keyword>
<protein>
    <submittedName>
        <fullName evidence="6">Glycosyl transferase</fullName>
    </submittedName>
</protein>
<evidence type="ECO:0000313" key="7">
    <source>
        <dbReference type="Proteomes" id="UP001234585"/>
    </source>
</evidence>
<dbReference type="EMBL" id="CP132302">
    <property type="protein sequence ID" value="WLR96303.1"/>
    <property type="molecule type" value="Genomic_DNA"/>
</dbReference>
<reference evidence="6 7" key="1">
    <citation type="submission" date="2023-08" db="EMBL/GenBank/DDBJ databases">
        <title>Pathogen: clinical or host-associated sample.</title>
        <authorList>
            <person name="Hergert J."/>
            <person name="Casey R."/>
            <person name="Wagner J."/>
            <person name="Young E.L."/>
            <person name="Oakeson K.F."/>
        </authorList>
    </citation>
    <scope>NUCLEOTIDE SEQUENCE [LARGE SCALE GENOMIC DNA]</scope>
    <source>
        <strain evidence="6 7">1760953</strain>
    </source>
</reference>
<dbReference type="PANTHER" id="PTHR43646">
    <property type="entry name" value="GLYCOSYLTRANSFERASE"/>
    <property type="match status" value="1"/>
</dbReference>
<dbReference type="Gene3D" id="3.90.550.10">
    <property type="entry name" value="Spore Coat Polysaccharide Biosynthesis Protein SpsA, Chain A"/>
    <property type="match status" value="1"/>
</dbReference>
<dbReference type="PANTHER" id="PTHR43646:SF2">
    <property type="entry name" value="GLYCOSYLTRANSFERASE 2-LIKE DOMAIN-CONTAINING PROTEIN"/>
    <property type="match status" value="1"/>
</dbReference>
<evidence type="ECO:0000256" key="2">
    <source>
        <dbReference type="ARBA" id="ARBA00022475"/>
    </source>
</evidence>
<evidence type="ECO:0000256" key="4">
    <source>
        <dbReference type="ARBA" id="ARBA00022679"/>
    </source>
</evidence>
<dbReference type="InterPro" id="IPR029044">
    <property type="entry name" value="Nucleotide-diphossugar_trans"/>
</dbReference>
<dbReference type="RefSeq" id="WP_306036710.1">
    <property type="nucleotide sequence ID" value="NZ_CP132302.1"/>
</dbReference>
<dbReference type="Proteomes" id="UP001234585">
    <property type="component" value="Chromosome"/>
</dbReference>
<dbReference type="SUPFAM" id="SSF53448">
    <property type="entry name" value="Nucleotide-diphospho-sugar transferases"/>
    <property type="match status" value="1"/>
</dbReference>